<comment type="caution">
    <text evidence="1">The sequence shown here is derived from an EMBL/GenBank/DDBJ whole genome shotgun (WGS) entry which is preliminary data.</text>
</comment>
<gene>
    <name evidence="1" type="ORF">RhiirC2_792312</name>
</gene>
<sequence>MKDQTTKAEDFQNNAKNWFTLFLTPSEGIPNTQGFKKGFYKPNDVTLYIHVAVKKKL</sequence>
<evidence type="ECO:0000313" key="2">
    <source>
        <dbReference type="Proteomes" id="UP000233469"/>
    </source>
</evidence>
<organism evidence="1 2">
    <name type="scientific">Rhizophagus irregularis</name>
    <dbReference type="NCBI Taxonomy" id="588596"/>
    <lineage>
        <taxon>Eukaryota</taxon>
        <taxon>Fungi</taxon>
        <taxon>Fungi incertae sedis</taxon>
        <taxon>Mucoromycota</taxon>
        <taxon>Glomeromycotina</taxon>
        <taxon>Glomeromycetes</taxon>
        <taxon>Glomerales</taxon>
        <taxon>Glomeraceae</taxon>
        <taxon>Rhizophagus</taxon>
    </lineage>
</organism>
<dbReference type="AlphaFoldDB" id="A0A2N1MHI3"/>
<protein>
    <submittedName>
        <fullName evidence="1">Uncharacterized protein</fullName>
    </submittedName>
</protein>
<dbReference type="EMBL" id="LLXL01002338">
    <property type="protein sequence ID" value="PKK61107.1"/>
    <property type="molecule type" value="Genomic_DNA"/>
</dbReference>
<accession>A0A2N1MHI3</accession>
<evidence type="ECO:0000313" key="1">
    <source>
        <dbReference type="EMBL" id="PKK61107.1"/>
    </source>
</evidence>
<reference evidence="1 2" key="1">
    <citation type="submission" date="2016-04" db="EMBL/GenBank/DDBJ databases">
        <title>Genome analyses suggest a sexual origin of heterokaryosis in a supposedly ancient asexual fungus.</title>
        <authorList>
            <person name="Ropars J."/>
            <person name="Sedzielewska K."/>
            <person name="Noel J."/>
            <person name="Charron P."/>
            <person name="Farinelli L."/>
            <person name="Marton T."/>
            <person name="Kruger M."/>
            <person name="Pelin A."/>
            <person name="Brachmann A."/>
            <person name="Corradi N."/>
        </authorList>
    </citation>
    <scope>NUCLEOTIDE SEQUENCE [LARGE SCALE GENOMIC DNA]</scope>
    <source>
        <strain evidence="1 2">C2</strain>
    </source>
</reference>
<proteinExistence type="predicted"/>
<dbReference type="Proteomes" id="UP000233469">
    <property type="component" value="Unassembled WGS sequence"/>
</dbReference>
<name>A0A2N1MHI3_9GLOM</name>
<reference evidence="1 2" key="2">
    <citation type="submission" date="2017-10" db="EMBL/GenBank/DDBJ databases">
        <title>Extensive intraspecific genome diversity in a model arbuscular mycorrhizal fungus.</title>
        <authorList>
            <person name="Chen E.C.H."/>
            <person name="Morin E."/>
            <person name="Baudet D."/>
            <person name="Noel J."/>
            <person name="Ndikumana S."/>
            <person name="Charron P."/>
            <person name="St-Onge C."/>
            <person name="Giorgi J."/>
            <person name="Grigoriev I.V."/>
            <person name="Roux C."/>
            <person name="Martin F.M."/>
            <person name="Corradi N."/>
        </authorList>
    </citation>
    <scope>NUCLEOTIDE SEQUENCE [LARGE SCALE GENOMIC DNA]</scope>
    <source>
        <strain evidence="1 2">C2</strain>
    </source>
</reference>